<reference evidence="3" key="1">
    <citation type="journal article" date="2020" name="Stud. Mycol.">
        <title>101 Dothideomycetes genomes: a test case for predicting lifestyles and emergence of pathogens.</title>
        <authorList>
            <person name="Haridas S."/>
            <person name="Albert R."/>
            <person name="Binder M."/>
            <person name="Bloem J."/>
            <person name="Labutti K."/>
            <person name="Salamov A."/>
            <person name="Andreopoulos B."/>
            <person name="Baker S."/>
            <person name="Barry K."/>
            <person name="Bills G."/>
            <person name="Bluhm B."/>
            <person name="Cannon C."/>
            <person name="Castanera R."/>
            <person name="Culley D."/>
            <person name="Daum C."/>
            <person name="Ezra D."/>
            <person name="Gonzalez J."/>
            <person name="Henrissat B."/>
            <person name="Kuo A."/>
            <person name="Liang C."/>
            <person name="Lipzen A."/>
            <person name="Lutzoni F."/>
            <person name="Magnuson J."/>
            <person name="Mondo S."/>
            <person name="Nolan M."/>
            <person name="Ohm R."/>
            <person name="Pangilinan J."/>
            <person name="Park H.-J."/>
            <person name="Ramirez L."/>
            <person name="Alfaro M."/>
            <person name="Sun H."/>
            <person name="Tritt A."/>
            <person name="Yoshinaga Y."/>
            <person name="Zwiers L.-H."/>
            <person name="Turgeon B."/>
            <person name="Goodwin S."/>
            <person name="Spatafora J."/>
            <person name="Crous P."/>
            <person name="Grigoriev I."/>
        </authorList>
    </citation>
    <scope>NUCLEOTIDE SEQUENCE</scope>
    <source>
        <strain evidence="3">CBS 123094</strain>
    </source>
</reference>
<dbReference type="Pfam" id="PF13460">
    <property type="entry name" value="NAD_binding_10"/>
    <property type="match status" value="1"/>
</dbReference>
<gene>
    <name evidence="3" type="ORF">P154DRAFT_519126</name>
</gene>
<dbReference type="PANTHER" id="PTHR15020:SF50">
    <property type="entry name" value="UPF0659 PROTEIN YMR090W"/>
    <property type="match status" value="1"/>
</dbReference>
<dbReference type="EMBL" id="ML977566">
    <property type="protein sequence ID" value="KAF2004628.1"/>
    <property type="molecule type" value="Genomic_DNA"/>
</dbReference>
<evidence type="ECO:0000313" key="4">
    <source>
        <dbReference type="Proteomes" id="UP000799779"/>
    </source>
</evidence>
<keyword evidence="4" id="KW-1185">Reference proteome</keyword>
<sequence length="273" mass="29131">MSRPTTAFFGATGGSTSSALAHALRDGHTCTALVRTPQKLADMLKTKYSISSSTIDSLLTVIAGDIRDLTAITKALVSPTNPSNLVDNIITGVGTYPKMQLSLLTPLVSSDPSLCEDGMKAILAAMDLLRERGITTAVDGRKPLCLAISSTGVNGKKQDVPLGHRPLYSILGPIAHIDKQKMELALIADAGIHTRDFIIVRPTLLTDGKPQGYNKVKSGWEWGGKGAASVKNGVQEPGPMLGYTIAREDVGEWIWKKAMKEGEWAGKCITLAY</sequence>
<dbReference type="OrthoDB" id="63935at2759"/>
<dbReference type="InterPro" id="IPR016040">
    <property type="entry name" value="NAD(P)-bd_dom"/>
</dbReference>
<accession>A0A6A5WU60</accession>
<dbReference type="InterPro" id="IPR036291">
    <property type="entry name" value="NAD(P)-bd_dom_sf"/>
</dbReference>
<evidence type="ECO:0000313" key="3">
    <source>
        <dbReference type="EMBL" id="KAF2004628.1"/>
    </source>
</evidence>
<protein>
    <recommendedName>
        <fullName evidence="2">NAD(P)-binding domain-containing protein</fullName>
    </recommendedName>
</protein>
<dbReference type="SUPFAM" id="SSF51735">
    <property type="entry name" value="NAD(P)-binding Rossmann-fold domains"/>
    <property type="match status" value="1"/>
</dbReference>
<proteinExistence type="inferred from homology"/>
<evidence type="ECO:0000256" key="1">
    <source>
        <dbReference type="ARBA" id="ARBA00038376"/>
    </source>
</evidence>
<dbReference type="Gene3D" id="3.40.50.720">
    <property type="entry name" value="NAD(P)-binding Rossmann-like Domain"/>
    <property type="match status" value="1"/>
</dbReference>
<dbReference type="PANTHER" id="PTHR15020">
    <property type="entry name" value="FLAVIN REDUCTASE-RELATED"/>
    <property type="match status" value="1"/>
</dbReference>
<dbReference type="Proteomes" id="UP000799779">
    <property type="component" value="Unassembled WGS sequence"/>
</dbReference>
<comment type="similarity">
    <text evidence="1">Belongs to the avfA family.</text>
</comment>
<feature type="domain" description="NAD(P)-binding" evidence="2">
    <location>
        <begin position="10"/>
        <end position="222"/>
    </location>
</feature>
<dbReference type="AlphaFoldDB" id="A0A6A5WU60"/>
<organism evidence="3 4">
    <name type="scientific">Amniculicola lignicola CBS 123094</name>
    <dbReference type="NCBI Taxonomy" id="1392246"/>
    <lineage>
        <taxon>Eukaryota</taxon>
        <taxon>Fungi</taxon>
        <taxon>Dikarya</taxon>
        <taxon>Ascomycota</taxon>
        <taxon>Pezizomycotina</taxon>
        <taxon>Dothideomycetes</taxon>
        <taxon>Pleosporomycetidae</taxon>
        <taxon>Pleosporales</taxon>
        <taxon>Amniculicolaceae</taxon>
        <taxon>Amniculicola</taxon>
    </lineage>
</organism>
<evidence type="ECO:0000259" key="2">
    <source>
        <dbReference type="Pfam" id="PF13460"/>
    </source>
</evidence>
<name>A0A6A5WU60_9PLEO</name>